<evidence type="ECO:0000256" key="9">
    <source>
        <dbReference type="SAM" id="MobiDB-lite"/>
    </source>
</evidence>
<reference evidence="12" key="1">
    <citation type="journal article" date="2013" name="Science">
        <title>Comparative analysis of bat genomes provides insight into the evolution of flight and immunity.</title>
        <authorList>
            <person name="Zhang G."/>
            <person name="Cowled C."/>
            <person name="Shi Z."/>
            <person name="Huang Z."/>
            <person name="Bishop-Lilly K.A."/>
            <person name="Fang X."/>
            <person name="Wynne J.W."/>
            <person name="Xiong Z."/>
            <person name="Baker M.L."/>
            <person name="Zhao W."/>
            <person name="Tachedjian M."/>
            <person name="Zhu Y."/>
            <person name="Zhou P."/>
            <person name="Jiang X."/>
            <person name="Ng J."/>
            <person name="Yang L."/>
            <person name="Wu L."/>
            <person name="Xiao J."/>
            <person name="Feng Y."/>
            <person name="Chen Y."/>
            <person name="Sun X."/>
            <person name="Zhang Y."/>
            <person name="Marsh G.A."/>
            <person name="Crameri G."/>
            <person name="Broder C.C."/>
            <person name="Frey K.G."/>
            <person name="Wang L.F."/>
            <person name="Wang J."/>
        </authorList>
    </citation>
    <scope>NUCLEOTIDE SEQUENCE [LARGE SCALE GENOMIC DNA]</scope>
</reference>
<evidence type="ECO:0000259" key="10">
    <source>
        <dbReference type="PROSITE" id="PS50106"/>
    </source>
</evidence>
<evidence type="ECO:0000256" key="5">
    <source>
        <dbReference type="ARBA" id="ARBA00022473"/>
    </source>
</evidence>
<dbReference type="InterPro" id="IPR001478">
    <property type="entry name" value="PDZ"/>
</dbReference>
<dbReference type="GO" id="GO:0005737">
    <property type="term" value="C:cytoplasm"/>
    <property type="evidence" value="ECO:0007669"/>
    <property type="project" value="TreeGrafter"/>
</dbReference>
<name>L5LXU0_MYODS</name>
<dbReference type="SMART" id="SM00228">
    <property type="entry name" value="PDZ"/>
    <property type="match status" value="1"/>
</dbReference>
<dbReference type="GO" id="GO:0007399">
    <property type="term" value="P:nervous system development"/>
    <property type="evidence" value="ECO:0007669"/>
    <property type="project" value="TreeGrafter"/>
</dbReference>
<evidence type="ECO:0000256" key="8">
    <source>
        <dbReference type="ARBA" id="ARBA00032633"/>
    </source>
</evidence>
<dbReference type="Pfam" id="PF19031">
    <property type="entry name" value="Intu_longin_1"/>
    <property type="match status" value="1"/>
</dbReference>
<evidence type="ECO:0000313" key="11">
    <source>
        <dbReference type="EMBL" id="ELK30911.1"/>
    </source>
</evidence>
<protein>
    <recommendedName>
        <fullName evidence="4">Protein inturned</fullName>
    </recommendedName>
    <alternativeName>
        <fullName evidence="8">Inturned planar cell polarity effector homolog</fullName>
    </alternativeName>
</protein>
<dbReference type="EMBL" id="KB106582">
    <property type="protein sequence ID" value="ELK30911.1"/>
    <property type="molecule type" value="Genomic_DNA"/>
</dbReference>
<dbReference type="GO" id="GO:0060271">
    <property type="term" value="P:cilium assembly"/>
    <property type="evidence" value="ECO:0007669"/>
    <property type="project" value="InterPro"/>
</dbReference>
<comment type="similarity">
    <text evidence="3">Belongs to the inturned family.</text>
</comment>
<feature type="region of interest" description="Disordered" evidence="9">
    <location>
        <begin position="1"/>
        <end position="48"/>
    </location>
</feature>
<feature type="domain" description="PDZ" evidence="10">
    <location>
        <begin position="185"/>
        <end position="263"/>
    </location>
</feature>
<evidence type="ECO:0000313" key="12">
    <source>
        <dbReference type="Proteomes" id="UP000010556"/>
    </source>
</evidence>
<dbReference type="Pfam" id="PF19033">
    <property type="entry name" value="Intu_longin_3"/>
    <property type="match status" value="1"/>
</dbReference>
<gene>
    <name evidence="11" type="ORF">MDA_GLEAN10021169</name>
</gene>
<feature type="region of interest" description="Disordered" evidence="9">
    <location>
        <begin position="677"/>
        <end position="732"/>
    </location>
</feature>
<keyword evidence="7" id="KW-0970">Cilium biogenesis/degradation</keyword>
<evidence type="ECO:0000256" key="1">
    <source>
        <dbReference type="ARBA" id="ARBA00004120"/>
    </source>
</evidence>
<evidence type="ECO:0000256" key="2">
    <source>
        <dbReference type="ARBA" id="ARBA00004241"/>
    </source>
</evidence>
<evidence type="ECO:0000256" key="3">
    <source>
        <dbReference type="ARBA" id="ARBA00010034"/>
    </source>
</evidence>
<dbReference type="InterPro" id="IPR043989">
    <property type="entry name" value="CCZ1/INTU/HSP4_longin_3"/>
</dbReference>
<dbReference type="InterPro" id="IPR039151">
    <property type="entry name" value="INTU"/>
</dbReference>
<feature type="compositionally biased region" description="Polar residues" evidence="9">
    <location>
        <begin position="9"/>
        <end position="22"/>
    </location>
</feature>
<evidence type="ECO:0000256" key="4">
    <source>
        <dbReference type="ARBA" id="ARBA00015639"/>
    </source>
</evidence>
<comment type="subcellular location">
    <subcellularLocation>
        <location evidence="2">Cell surface</location>
    </subcellularLocation>
    <subcellularLocation>
        <location evidence="1">Cytoplasm</location>
        <location evidence="1">Cytoskeleton</location>
        <location evidence="1">Cilium basal body</location>
    </subcellularLocation>
</comment>
<feature type="compositionally biased region" description="Low complexity" evidence="9">
    <location>
        <begin position="36"/>
        <end position="45"/>
    </location>
</feature>
<dbReference type="PANTHER" id="PTHR21082:SF4">
    <property type="entry name" value="PROTEIN INTURNED"/>
    <property type="match status" value="1"/>
</dbReference>
<feature type="region of interest" description="Disordered" evidence="9">
    <location>
        <begin position="125"/>
        <end position="144"/>
    </location>
</feature>
<dbReference type="Proteomes" id="UP000010556">
    <property type="component" value="Unassembled WGS sequence"/>
</dbReference>
<dbReference type="GO" id="GO:0005929">
    <property type="term" value="C:cilium"/>
    <property type="evidence" value="ECO:0007669"/>
    <property type="project" value="TreeGrafter"/>
</dbReference>
<dbReference type="InterPro" id="IPR036034">
    <property type="entry name" value="PDZ_sf"/>
</dbReference>
<dbReference type="GO" id="GO:0009986">
    <property type="term" value="C:cell surface"/>
    <property type="evidence" value="ECO:0007669"/>
    <property type="project" value="UniProtKB-SubCell"/>
</dbReference>
<dbReference type="GO" id="GO:0016192">
    <property type="term" value="P:vesicle-mediated transport"/>
    <property type="evidence" value="ECO:0007669"/>
    <property type="project" value="InterPro"/>
</dbReference>
<keyword evidence="5" id="KW-0217">Developmental protein</keyword>
<evidence type="ECO:0000256" key="7">
    <source>
        <dbReference type="ARBA" id="ARBA00022794"/>
    </source>
</evidence>
<dbReference type="PANTHER" id="PTHR21082">
    <property type="entry name" value="PROTEIN INTURNED"/>
    <property type="match status" value="1"/>
</dbReference>
<accession>L5LXU0</accession>
<dbReference type="SUPFAM" id="SSF50156">
    <property type="entry name" value="PDZ domain-like"/>
    <property type="match status" value="1"/>
</dbReference>
<evidence type="ECO:0000256" key="6">
    <source>
        <dbReference type="ARBA" id="ARBA00022490"/>
    </source>
</evidence>
<sequence>MATSALCGSCQSPTGLPGNPSSPKEEDCYREDRAGDSSSYSSASSDYDDLEPEWLDSVQKNGELFYLELSEGEEESLLPETPVVNHVRFSENEIIIEEDDYKEGKKYEPKLKRFTKILRSRRLLPKRHNKKKSNESGPVSILKHQSNQKTGVIVQQRYKDVTVYVNPKKLTVTKAKEQLKLLEVLVGIIHQTKWSWRRTGKQAGGERLVVHGLLPGGSAMKSGQVLIGDVLVAVNDVDVTSENIERVLSCIPGPMQVKLTLENAYAVKKETTQLRQKNAQSKTEGDLVKLLWGEEIEGSQQNVLNTPHVVMYLTLELDSETSKEEQEILYHYPVSDASQKLKSVRGIFLTLCDMLENVTGTQVTSSSLLLNGKQTHVAYWKESDKLLLIGLPAEDAFCQVENAPRLDHFFELFFQRALQPAKLHGRASPSAQQYEASSAVLLDNLPGVRWLTLPQEIKMELDTALSDLEAADFAELSEDYYDMRRLYTILGSSLFYKGYLICSHLPKDDLIDIAVYCRHYGLLPLAAKQRIGQLVIWREVFPRHHLQPSTDSNTEVFQEPEGRYFLLIVGWRHYMLCVLLEAGGCSSKAIGNPGPDCIYVDQVKTTLQQLEGIGGRINERLASSPSPCLSCADWFLAGSHEKLDCLTTSPILSRLQGISKAATSPTCRRTLFGDYSLKTRKPSPSRSSGGSDSGCEGGEGVGPSPHTTPDAVRRQRESDGLEESGALPKVLTSGPENTLFHYVALETVQGIFITPTHEEVAQLSGSIHPQLIKNFHQCCLSIRAVFQQTLMEEKKKALNIADHSGSTNLVSSLNPVKEHGVLFECSPENWTDQRKAPPVMAYWVVGRLFLHPKVQELYVCFHDSVTEIAIEMAFKLFFGLTL</sequence>
<dbReference type="AlphaFoldDB" id="L5LXU0"/>
<dbReference type="InterPro" id="IPR043987">
    <property type="entry name" value="CCZ1/INTU/HSP4_longin_1"/>
</dbReference>
<keyword evidence="12" id="KW-1185">Reference proteome</keyword>
<feature type="compositionally biased region" description="Gly residues" evidence="9">
    <location>
        <begin position="691"/>
        <end position="701"/>
    </location>
</feature>
<dbReference type="GO" id="GO:0001736">
    <property type="term" value="P:establishment of planar polarity"/>
    <property type="evidence" value="ECO:0007669"/>
    <property type="project" value="InterPro"/>
</dbReference>
<dbReference type="PROSITE" id="PS50106">
    <property type="entry name" value="PDZ"/>
    <property type="match status" value="1"/>
</dbReference>
<dbReference type="eggNOG" id="ENOG502QQJQ">
    <property type="taxonomic scope" value="Eukaryota"/>
</dbReference>
<keyword evidence="6" id="KW-0963">Cytoplasm</keyword>
<proteinExistence type="inferred from homology"/>
<feature type="compositionally biased region" description="Basic and acidic residues" evidence="9">
    <location>
        <begin position="23"/>
        <end position="35"/>
    </location>
</feature>
<organism evidence="11 12">
    <name type="scientific">Myotis davidii</name>
    <name type="common">David's myotis</name>
    <dbReference type="NCBI Taxonomy" id="225400"/>
    <lineage>
        <taxon>Eukaryota</taxon>
        <taxon>Metazoa</taxon>
        <taxon>Chordata</taxon>
        <taxon>Craniata</taxon>
        <taxon>Vertebrata</taxon>
        <taxon>Euteleostomi</taxon>
        <taxon>Mammalia</taxon>
        <taxon>Eutheria</taxon>
        <taxon>Laurasiatheria</taxon>
        <taxon>Chiroptera</taxon>
        <taxon>Yangochiroptera</taxon>
        <taxon>Vespertilionidae</taxon>
        <taxon>Myotis</taxon>
    </lineage>
</organism>
<dbReference type="Gene3D" id="2.30.42.10">
    <property type="match status" value="1"/>
</dbReference>
<dbReference type="InterPro" id="IPR043988">
    <property type="entry name" value="CCZ1/INTU_longin_2"/>
</dbReference>
<dbReference type="Pfam" id="PF19032">
    <property type="entry name" value="Intu_longin_2"/>
    <property type="match status" value="1"/>
</dbReference>